<protein>
    <recommendedName>
        <fullName evidence="4">GAF domain-containing protein</fullName>
    </recommendedName>
</protein>
<organism evidence="2 3">
    <name type="scientific">Kribbella antibiotica</name>
    <dbReference type="NCBI Taxonomy" id="190195"/>
    <lineage>
        <taxon>Bacteria</taxon>
        <taxon>Bacillati</taxon>
        <taxon>Actinomycetota</taxon>
        <taxon>Actinomycetes</taxon>
        <taxon>Propionibacteriales</taxon>
        <taxon>Kribbellaceae</taxon>
        <taxon>Kribbella</taxon>
    </lineage>
</organism>
<dbReference type="RefSeq" id="WP_132172476.1">
    <property type="nucleotide sequence ID" value="NZ_SMKX01000097.1"/>
</dbReference>
<evidence type="ECO:0008006" key="4">
    <source>
        <dbReference type="Google" id="ProtNLM"/>
    </source>
</evidence>
<dbReference type="EMBL" id="SMKX01000097">
    <property type="protein sequence ID" value="TDD53853.1"/>
    <property type="molecule type" value="Genomic_DNA"/>
</dbReference>
<accession>A0A4R4Z6U1</accession>
<gene>
    <name evidence="2" type="ORF">E1263_27555</name>
</gene>
<keyword evidence="3" id="KW-1185">Reference proteome</keyword>
<sequence>MLEFNGRRRSDVLDVRPWYCRLSWWRLALWSVVAAAGLGAWALQVDYGETLPGQTGWWIFSGDRKTIIRNLGMLCAALIVAVPAFMAWESSEQAKRAGRREEAAVAYRIQTVNGVIAPLSYFLGSLAQLDPGETLLRQRLAGGAQTATLAGLANLHGGWDEGVRVCLYLLEGDKQKRRLVFKDHSGRGHRKPMAVVYEDDGGRGTETFKALDAREPRTWRYVKGKATPAGWNLCKKYRSFMAVPVAMGDALFGMISIDAEDPAAFHVAVDLPTLQTVASLYAAFLAGVSAPKDHPDRSGSTFV</sequence>
<evidence type="ECO:0000313" key="2">
    <source>
        <dbReference type="EMBL" id="TDD53853.1"/>
    </source>
</evidence>
<comment type="caution">
    <text evidence="2">The sequence shown here is derived from an EMBL/GenBank/DDBJ whole genome shotgun (WGS) entry which is preliminary data.</text>
</comment>
<dbReference type="Proteomes" id="UP000295124">
    <property type="component" value="Unassembled WGS sequence"/>
</dbReference>
<keyword evidence="1" id="KW-0812">Transmembrane</keyword>
<dbReference type="InterPro" id="IPR029016">
    <property type="entry name" value="GAF-like_dom_sf"/>
</dbReference>
<feature type="transmembrane region" description="Helical" evidence="1">
    <location>
        <begin position="27"/>
        <end position="47"/>
    </location>
</feature>
<keyword evidence="1" id="KW-0472">Membrane</keyword>
<evidence type="ECO:0000256" key="1">
    <source>
        <dbReference type="SAM" id="Phobius"/>
    </source>
</evidence>
<name>A0A4R4Z6U1_9ACTN</name>
<evidence type="ECO:0000313" key="3">
    <source>
        <dbReference type="Proteomes" id="UP000295124"/>
    </source>
</evidence>
<dbReference type="Gene3D" id="3.30.450.40">
    <property type="match status" value="1"/>
</dbReference>
<keyword evidence="1" id="KW-1133">Transmembrane helix</keyword>
<dbReference type="AlphaFoldDB" id="A0A4R4Z6U1"/>
<proteinExistence type="predicted"/>
<reference evidence="2 3" key="1">
    <citation type="submission" date="2019-03" db="EMBL/GenBank/DDBJ databases">
        <title>Draft genome sequences of novel Actinobacteria.</title>
        <authorList>
            <person name="Sahin N."/>
            <person name="Ay H."/>
            <person name="Saygin H."/>
        </authorList>
    </citation>
    <scope>NUCLEOTIDE SEQUENCE [LARGE SCALE GENOMIC DNA]</scope>
    <source>
        <strain evidence="2 3">JCM 13523</strain>
    </source>
</reference>
<dbReference type="OrthoDB" id="4938008at2"/>
<feature type="transmembrane region" description="Helical" evidence="1">
    <location>
        <begin position="67"/>
        <end position="88"/>
    </location>
</feature>